<organism evidence="1 2">
    <name type="scientific">Clonorchis sinensis</name>
    <name type="common">Chinese liver fluke</name>
    <dbReference type="NCBI Taxonomy" id="79923"/>
    <lineage>
        <taxon>Eukaryota</taxon>
        <taxon>Metazoa</taxon>
        <taxon>Spiralia</taxon>
        <taxon>Lophotrochozoa</taxon>
        <taxon>Platyhelminthes</taxon>
        <taxon>Trematoda</taxon>
        <taxon>Digenea</taxon>
        <taxon>Opisthorchiida</taxon>
        <taxon>Opisthorchiata</taxon>
        <taxon>Opisthorchiidae</taxon>
        <taxon>Clonorchis</taxon>
    </lineage>
</organism>
<protein>
    <submittedName>
        <fullName evidence="1">Uncharacterized protein</fullName>
    </submittedName>
</protein>
<sequence>MDHWTDVATSNRTNMEIQTPKCKNTEDLRVFDSPHTGGLAEPLSGNIFQMDENRRVDTWNTIRRVAQELAEIGDEVNESYNIDSKVRGALDDALHVYGPNLSLEIQAEDSFSLSYRHVMIPTLLRVFYRLFVTLLTPRGFVLSQGTSNVPLLKNLLRSFSALLNTVASTVDCSRNNGNIVTLIQHGNSAVPVTEVLMTRRVLHVNRIRKNSKMAVKIEIYGSVTKGIHKGVIGWLILEYHMSSLPFRFDWSSPTFRTHVLASPHTHTHRKKLE</sequence>
<evidence type="ECO:0000313" key="1">
    <source>
        <dbReference type="EMBL" id="GAA50426.1"/>
    </source>
</evidence>
<reference evidence="1" key="1">
    <citation type="journal article" date="2011" name="Genome Biol.">
        <title>The draft genome of the carcinogenic human liver fluke Clonorchis sinensis.</title>
        <authorList>
            <person name="Wang X."/>
            <person name="Chen W."/>
            <person name="Huang Y."/>
            <person name="Sun J."/>
            <person name="Men J."/>
            <person name="Liu H."/>
            <person name="Luo F."/>
            <person name="Guo L."/>
            <person name="Lv X."/>
            <person name="Deng C."/>
            <person name="Zhou C."/>
            <person name="Fan Y."/>
            <person name="Li X."/>
            <person name="Huang L."/>
            <person name="Hu Y."/>
            <person name="Liang C."/>
            <person name="Hu X."/>
            <person name="Xu J."/>
            <person name="Yu X."/>
        </authorList>
    </citation>
    <scope>NUCLEOTIDE SEQUENCE [LARGE SCALE GENOMIC DNA]</scope>
    <source>
        <strain evidence="1">Henan</strain>
    </source>
</reference>
<reference key="2">
    <citation type="submission" date="2011-10" db="EMBL/GenBank/DDBJ databases">
        <title>The genome and transcriptome sequence of Clonorchis sinensis provide insights into the carcinogenic liver fluke.</title>
        <authorList>
            <person name="Wang X."/>
            <person name="Huang Y."/>
            <person name="Chen W."/>
            <person name="Liu H."/>
            <person name="Guo L."/>
            <person name="Chen Y."/>
            <person name="Luo F."/>
            <person name="Zhou W."/>
            <person name="Sun J."/>
            <person name="Mao Q."/>
            <person name="Liang P."/>
            <person name="Zhou C."/>
            <person name="Tian Y."/>
            <person name="Men J."/>
            <person name="Lv X."/>
            <person name="Huang L."/>
            <person name="Zhou J."/>
            <person name="Hu Y."/>
            <person name="Li R."/>
            <person name="Zhang F."/>
            <person name="Lei H."/>
            <person name="Li X."/>
            <person name="Hu X."/>
            <person name="Liang C."/>
            <person name="Xu J."/>
            <person name="Wu Z."/>
            <person name="Yu X."/>
        </authorList>
    </citation>
    <scope>NUCLEOTIDE SEQUENCE</scope>
    <source>
        <strain>Henan</strain>
    </source>
</reference>
<dbReference type="Proteomes" id="UP000008909">
    <property type="component" value="Unassembled WGS sequence"/>
</dbReference>
<name>G7YBU2_CLOSI</name>
<accession>G7YBU2</accession>
<dbReference type="AlphaFoldDB" id="G7YBU2"/>
<proteinExistence type="predicted"/>
<dbReference type="EMBL" id="DF143044">
    <property type="protein sequence ID" value="GAA50426.1"/>
    <property type="molecule type" value="Genomic_DNA"/>
</dbReference>
<evidence type="ECO:0000313" key="2">
    <source>
        <dbReference type="Proteomes" id="UP000008909"/>
    </source>
</evidence>
<keyword evidence="2" id="KW-1185">Reference proteome</keyword>
<gene>
    <name evidence="1" type="ORF">CLF_104527</name>
</gene>